<evidence type="ECO:0000256" key="6">
    <source>
        <dbReference type="ARBA" id="ARBA00023004"/>
    </source>
</evidence>
<accession>A0A6C0RCS2</accession>
<dbReference type="InterPro" id="IPR016169">
    <property type="entry name" value="FAD-bd_PCMH_sub2"/>
</dbReference>
<evidence type="ECO:0000259" key="9">
    <source>
        <dbReference type="PROSITE" id="PS51387"/>
    </source>
</evidence>
<dbReference type="GO" id="GO:0004458">
    <property type="term" value="F:D-lactate dehydrogenase (cytochrome) activity"/>
    <property type="evidence" value="ECO:0007669"/>
    <property type="project" value="TreeGrafter"/>
</dbReference>
<dbReference type="SUPFAM" id="SSF56176">
    <property type="entry name" value="FAD-binding/transporter-associated domain-like"/>
    <property type="match status" value="1"/>
</dbReference>
<keyword evidence="3" id="KW-0479">Metal-binding</keyword>
<dbReference type="PROSITE" id="PS51379">
    <property type="entry name" value="4FE4S_FER_2"/>
    <property type="match status" value="1"/>
</dbReference>
<dbReference type="GO" id="GO:1903457">
    <property type="term" value="P:lactate catabolic process"/>
    <property type="evidence" value="ECO:0007669"/>
    <property type="project" value="TreeGrafter"/>
</dbReference>
<feature type="domain" description="FAD-binding PCMH-type" evidence="9">
    <location>
        <begin position="35"/>
        <end position="276"/>
    </location>
</feature>
<organism evidence="10 11">
    <name type="scientific">Draconibacterium halophilum</name>
    <dbReference type="NCBI Taxonomy" id="2706887"/>
    <lineage>
        <taxon>Bacteria</taxon>
        <taxon>Pseudomonadati</taxon>
        <taxon>Bacteroidota</taxon>
        <taxon>Bacteroidia</taxon>
        <taxon>Marinilabiliales</taxon>
        <taxon>Prolixibacteraceae</taxon>
        <taxon>Draconibacterium</taxon>
    </lineage>
</organism>
<dbReference type="InterPro" id="IPR036318">
    <property type="entry name" value="FAD-bd_PCMH-like_sf"/>
</dbReference>
<comment type="cofactor">
    <cofactor evidence="1">
        <name>FAD</name>
        <dbReference type="ChEBI" id="CHEBI:57692"/>
    </cofactor>
</comment>
<dbReference type="Gene3D" id="1.10.45.10">
    <property type="entry name" value="Vanillyl-alcohol Oxidase, Chain A, domain 4"/>
    <property type="match status" value="1"/>
</dbReference>
<evidence type="ECO:0000256" key="2">
    <source>
        <dbReference type="ARBA" id="ARBA00022630"/>
    </source>
</evidence>
<dbReference type="InterPro" id="IPR016166">
    <property type="entry name" value="FAD-bd_PCMH"/>
</dbReference>
<reference evidence="10 11" key="1">
    <citation type="submission" date="2020-02" db="EMBL/GenBank/DDBJ databases">
        <title>Genome sequencing for Draconibacterium sp. strain M1.</title>
        <authorList>
            <person name="Park S.-J."/>
        </authorList>
    </citation>
    <scope>NUCLEOTIDE SEQUENCE [LARGE SCALE GENOMIC DNA]</scope>
    <source>
        <strain evidence="10 11">M1</strain>
    </source>
</reference>
<dbReference type="Pfam" id="PF02913">
    <property type="entry name" value="FAD-oxidase_C"/>
    <property type="match status" value="1"/>
</dbReference>
<evidence type="ECO:0000313" key="10">
    <source>
        <dbReference type="EMBL" id="QIA07909.1"/>
    </source>
</evidence>
<dbReference type="KEGG" id="drc:G0Q07_09295"/>
<evidence type="ECO:0000256" key="4">
    <source>
        <dbReference type="ARBA" id="ARBA00022827"/>
    </source>
</evidence>
<dbReference type="InterPro" id="IPR017900">
    <property type="entry name" value="4Fe4S_Fe_S_CS"/>
</dbReference>
<dbReference type="GO" id="GO:0051536">
    <property type="term" value="F:iron-sulfur cluster binding"/>
    <property type="evidence" value="ECO:0007669"/>
    <property type="project" value="UniProtKB-KW"/>
</dbReference>
<dbReference type="EMBL" id="CP048409">
    <property type="protein sequence ID" value="QIA07909.1"/>
    <property type="molecule type" value="Genomic_DNA"/>
</dbReference>
<dbReference type="Proteomes" id="UP000474630">
    <property type="component" value="Chromosome"/>
</dbReference>
<feature type="domain" description="4Fe-4S ferredoxin-type" evidence="8">
    <location>
        <begin position="619"/>
        <end position="651"/>
    </location>
</feature>
<dbReference type="Pfam" id="PF13183">
    <property type="entry name" value="Fer4_8"/>
    <property type="match status" value="1"/>
</dbReference>
<dbReference type="GO" id="GO:0071949">
    <property type="term" value="F:FAD binding"/>
    <property type="evidence" value="ECO:0007669"/>
    <property type="project" value="InterPro"/>
</dbReference>
<keyword evidence="7" id="KW-0411">Iron-sulfur</keyword>
<name>A0A6C0RCS2_9BACT</name>
<dbReference type="SUPFAM" id="SSF46548">
    <property type="entry name" value="alpha-helical ferredoxin"/>
    <property type="match status" value="1"/>
</dbReference>
<dbReference type="InterPro" id="IPR004113">
    <property type="entry name" value="FAD-bd_oxidored_4_C"/>
</dbReference>
<keyword evidence="6" id="KW-0408">Iron</keyword>
<keyword evidence="4" id="KW-0274">FAD</keyword>
<dbReference type="GO" id="GO:0046872">
    <property type="term" value="F:metal ion binding"/>
    <property type="evidence" value="ECO:0007669"/>
    <property type="project" value="UniProtKB-KW"/>
</dbReference>
<dbReference type="AlphaFoldDB" id="A0A6C0RCS2"/>
<gene>
    <name evidence="10" type="ORF">G0Q07_09295</name>
</gene>
<evidence type="ECO:0000256" key="7">
    <source>
        <dbReference type="ARBA" id="ARBA00023014"/>
    </source>
</evidence>
<dbReference type="InterPro" id="IPR006094">
    <property type="entry name" value="Oxid_FAD_bind_N"/>
</dbReference>
<dbReference type="PROSITE" id="PS51387">
    <property type="entry name" value="FAD_PCMH"/>
    <property type="match status" value="1"/>
</dbReference>
<dbReference type="InterPro" id="IPR016164">
    <property type="entry name" value="FAD-linked_Oxase-like_C"/>
</dbReference>
<keyword evidence="2" id="KW-0285">Flavoprotein</keyword>
<dbReference type="RefSeq" id="WP_163345830.1">
    <property type="nucleotide sequence ID" value="NZ_CP048409.1"/>
</dbReference>
<dbReference type="InterPro" id="IPR017896">
    <property type="entry name" value="4Fe4S_Fe-S-bd"/>
</dbReference>
<dbReference type="PANTHER" id="PTHR11748">
    <property type="entry name" value="D-LACTATE DEHYDROGENASE"/>
    <property type="match status" value="1"/>
</dbReference>
<evidence type="ECO:0000256" key="1">
    <source>
        <dbReference type="ARBA" id="ARBA00001974"/>
    </source>
</evidence>
<dbReference type="GO" id="GO:0008720">
    <property type="term" value="F:D-lactate dehydrogenase (NAD+) activity"/>
    <property type="evidence" value="ECO:0007669"/>
    <property type="project" value="TreeGrafter"/>
</dbReference>
<evidence type="ECO:0000259" key="8">
    <source>
        <dbReference type="PROSITE" id="PS51379"/>
    </source>
</evidence>
<dbReference type="Pfam" id="PF01565">
    <property type="entry name" value="FAD_binding_4"/>
    <property type="match status" value="1"/>
</dbReference>
<sequence>MATTNKFNQLKAQLEGDLYFDNVQRVLYSTDASQYKEMPLAVTKPKNKEDIKKIIAFARENNSNIIPRGAGTSLAGQVVGNGIVVDVSKYMNKILEFNKEENYVIVEPGVVLAELNLFLAEQGLQFGPETSTANRCVIGGMLGNNSCGLHSLVYGSVRQHVLEIDAILSDGSETTFKELSIEEFQDKLNGNPNQQEKAIYSNINDLLSNNQNREEIVKNFPDPKLTRRNMGYAIDELMYANPFTEGGGKFNFCKLLAGSEGTLAFSTKIKLNIIPLPPKFKGLVCAHFETLEESLLANLIALKYKPTAIELMDDPVMQAAKQNIEQAKNRFFVEGDPGAMLMIEFSFETEKELTATAAALEKEMKEAGLGYHYPLVTGADRIKRVWSLRTAGLGLLANIPGDRKGVPGIEDTAVHPEYLPNYVADIKVVLKKLGLDSVFYAHIATGEIHFRPLINFKDPKDVELFDTLMNEVAKLVKKYRGSMSGEHGDGRARGKFIPFMLGDQCYRMVKSVKTAWDPDNIFNPGKIVDTPPITESLRVIPGKAIPETDTYFDFSKNKGFFRTIEKCNGSGDCRKSEVIGGTLCPTFMATRDEDKSTRGRANILREFLYNNEKKDLFDHQEIYDILSLCISCKACKRECPSNVDMAKLKAEFLQNYYDIHGIPMRSRLIGYLPRLNKLAMVFRPISNFMMRTSLLKSTIGFSTERTLPALSKITLNRWIENGAPKPEAETKGKIYLFNDEFTNYNESDIGIKAILLLTKLGYEVKIPQTKESGRTFLSKGMVRTSKKVAAANINLLKDIITDETPLIGIEPSAILAFRDEYPELVEKDQQPAAEKLAKNALLFEEFIATEIEKGNISEEDFTADEQHILLHGHCQQKAVASTEPSKKMLSLPKNYFVKEIPSGCCGMAGSFGYEKEHYELSMQIGEMVLFPAVRTAKEDYIISAPGTSCRHHIKDGTNKTALHPVEVLYNALK</sequence>
<dbReference type="Gene3D" id="3.30.70.2740">
    <property type="match status" value="1"/>
</dbReference>
<dbReference type="PANTHER" id="PTHR11748:SF119">
    <property type="entry name" value="D-2-HYDROXYGLUTARATE DEHYDROGENASE"/>
    <property type="match status" value="1"/>
</dbReference>
<evidence type="ECO:0000256" key="5">
    <source>
        <dbReference type="ARBA" id="ARBA00023002"/>
    </source>
</evidence>
<dbReference type="Gene3D" id="3.30.465.10">
    <property type="match status" value="1"/>
</dbReference>
<protein>
    <submittedName>
        <fullName evidence="10">FAD-binding protein</fullName>
    </submittedName>
</protein>
<evidence type="ECO:0000256" key="3">
    <source>
        <dbReference type="ARBA" id="ARBA00022723"/>
    </source>
</evidence>
<proteinExistence type="predicted"/>
<dbReference type="PROSITE" id="PS00198">
    <property type="entry name" value="4FE4S_FER_1"/>
    <property type="match status" value="1"/>
</dbReference>
<evidence type="ECO:0000313" key="11">
    <source>
        <dbReference type="Proteomes" id="UP000474630"/>
    </source>
</evidence>
<dbReference type="InterPro" id="IPR016171">
    <property type="entry name" value="Vanillyl_alc_oxidase_C-sub2"/>
</dbReference>
<dbReference type="SUPFAM" id="SSF55103">
    <property type="entry name" value="FAD-linked oxidases, C-terminal domain"/>
    <property type="match status" value="1"/>
</dbReference>
<keyword evidence="11" id="KW-1185">Reference proteome</keyword>
<keyword evidence="5" id="KW-0560">Oxidoreductase</keyword>